<dbReference type="Pfam" id="PF01663">
    <property type="entry name" value="Phosphodiest"/>
    <property type="match status" value="1"/>
</dbReference>
<organism evidence="7 8">
    <name type="scientific">Vibrio astriarenae</name>
    <dbReference type="NCBI Taxonomy" id="1481923"/>
    <lineage>
        <taxon>Bacteria</taxon>
        <taxon>Pseudomonadati</taxon>
        <taxon>Pseudomonadota</taxon>
        <taxon>Gammaproteobacteria</taxon>
        <taxon>Vibrionales</taxon>
        <taxon>Vibrionaceae</taxon>
        <taxon>Vibrio</taxon>
    </lineage>
</organism>
<accession>A0A7Z2YG09</accession>
<feature type="signal peptide" evidence="6">
    <location>
        <begin position="1"/>
        <end position="22"/>
    </location>
</feature>
<proteinExistence type="predicted"/>
<evidence type="ECO:0000313" key="7">
    <source>
        <dbReference type="EMBL" id="QIA66107.1"/>
    </source>
</evidence>
<dbReference type="PANTHER" id="PTHR10151">
    <property type="entry name" value="ECTONUCLEOTIDE PYROPHOSPHATASE/PHOSPHODIESTERASE"/>
    <property type="match status" value="1"/>
</dbReference>
<evidence type="ECO:0000256" key="5">
    <source>
        <dbReference type="PIRSR" id="PIRSR031924-51"/>
    </source>
</evidence>
<keyword evidence="1 4" id="KW-0597">Phosphoprotein</keyword>
<feature type="binding site" evidence="5">
    <location>
        <begin position="174"/>
        <end position="176"/>
    </location>
    <ligand>
        <name>substrate</name>
    </ligand>
</feature>
<feature type="chain" id="PRO_5031134756" evidence="6">
    <location>
        <begin position="23"/>
        <end position="563"/>
    </location>
</feature>
<dbReference type="Proteomes" id="UP000464262">
    <property type="component" value="Chromosome 2"/>
</dbReference>
<dbReference type="KEGG" id="vas:GT360_21700"/>
<dbReference type="EMBL" id="CP047476">
    <property type="protein sequence ID" value="QIA66107.1"/>
    <property type="molecule type" value="Genomic_DNA"/>
</dbReference>
<evidence type="ECO:0000313" key="8">
    <source>
        <dbReference type="Proteomes" id="UP000464262"/>
    </source>
</evidence>
<evidence type="ECO:0000256" key="3">
    <source>
        <dbReference type="ARBA" id="ARBA00022729"/>
    </source>
</evidence>
<name>A0A7Z2YG09_9VIBR</name>
<evidence type="ECO:0000256" key="1">
    <source>
        <dbReference type="ARBA" id="ARBA00022553"/>
    </source>
</evidence>
<protein>
    <submittedName>
        <fullName evidence="7">Alkaline phosphatase family protein</fullName>
    </submittedName>
</protein>
<feature type="binding site" evidence="5">
    <location>
        <position position="98"/>
    </location>
    <ligand>
        <name>substrate</name>
    </ligand>
</feature>
<dbReference type="InterPro" id="IPR002591">
    <property type="entry name" value="Phosphodiest/P_Trfase"/>
</dbReference>
<evidence type="ECO:0000256" key="4">
    <source>
        <dbReference type="PIRSR" id="PIRSR031924-50"/>
    </source>
</evidence>
<dbReference type="SUPFAM" id="SSF53649">
    <property type="entry name" value="Alkaline phosphatase-like"/>
    <property type="match status" value="1"/>
</dbReference>
<dbReference type="InterPro" id="IPR017850">
    <property type="entry name" value="Alkaline_phosphatase_core_sf"/>
</dbReference>
<dbReference type="InterPro" id="IPR026263">
    <property type="entry name" value="Alkaline_phosphatase_prok"/>
</dbReference>
<reference evidence="7 8" key="1">
    <citation type="submission" date="2020-01" db="EMBL/GenBank/DDBJ databases">
        <title>Whole genome and functional gene identification of agarase of Vibrio HN897.</title>
        <authorList>
            <person name="Liu Y."/>
            <person name="Zhao Z."/>
        </authorList>
    </citation>
    <scope>NUCLEOTIDE SEQUENCE [LARGE SCALE GENOMIC DNA]</scope>
    <source>
        <strain evidence="7 8">HN897</strain>
    </source>
</reference>
<dbReference type="AlphaFoldDB" id="A0A7Z2YG09"/>
<dbReference type="GO" id="GO:0046872">
    <property type="term" value="F:metal ion binding"/>
    <property type="evidence" value="ECO:0007669"/>
    <property type="project" value="UniProtKB-KW"/>
</dbReference>
<dbReference type="PANTHER" id="PTHR10151:SF120">
    <property type="entry name" value="BIS(5'-ADENOSYL)-TRIPHOSPHATASE"/>
    <property type="match status" value="1"/>
</dbReference>
<dbReference type="Gene3D" id="3.40.720.10">
    <property type="entry name" value="Alkaline Phosphatase, subunit A"/>
    <property type="match status" value="1"/>
</dbReference>
<dbReference type="GO" id="GO:0004035">
    <property type="term" value="F:alkaline phosphatase activity"/>
    <property type="evidence" value="ECO:0007669"/>
    <property type="project" value="InterPro"/>
</dbReference>
<feature type="active site" description="Phosphothreonine intermediate" evidence="4">
    <location>
        <position position="77"/>
    </location>
</feature>
<keyword evidence="2" id="KW-0479">Metal-binding</keyword>
<sequence>MKNLAVSTLALSVMLSSHAVMAEQAQPKLILQVTVDALRGDLPDRFKHNFGEGGFNLLLNDGIHYTNAHYQHSNTETIVGHAALATGAPPAVNGMVGNLWYDRTQERVVYNIEDANYNLLASGADVDQSTEIDSTQRAAQGDGRSPANIHTSTIGDEIVKAYHGQSRAFSVSFKDRGAVSLGGELGKAFWFSKSANAFVTSDYYYDANPTWVDEWNAKGFTQQYGSKRWELSLPQEKYLFAGDGDVEYKIDLANFSRSFPHPYGPASFPYFTTLLSLSPAGDEIVADFAKEVIDAEKLGQGDYPDYLSVSFSATDYVIHMYGPSSIEAEDNLIRLDRTLADLFAHVDKTVGLENTLIVLSADHGAPDVPGYVNALGGNKADYFGIEKMKQSGVFEAVEKRFGLGEDVVRQYADPYLYLNHELIGAKGYNLAEVQAYIARLLENINGINQAITATDIMKGQLADTRINQLVTNNHHPIRSGDIYIVYEPNVYINDFDGLKVASVHGSPWRYDTFVPVIFAGMNIEGQRISREVTPYYIAPTISQYLRITFPTGSAGEVLNEVIE</sequence>
<keyword evidence="3 6" id="KW-0732">Signal</keyword>
<evidence type="ECO:0000256" key="2">
    <source>
        <dbReference type="ARBA" id="ARBA00022723"/>
    </source>
</evidence>
<dbReference type="Gene3D" id="3.30.1360.150">
    <property type="match status" value="1"/>
</dbReference>
<evidence type="ECO:0000256" key="6">
    <source>
        <dbReference type="SAM" id="SignalP"/>
    </source>
</evidence>
<dbReference type="PIRSF" id="PIRSF031924">
    <property type="entry name" value="Pi-irrepressible_AP"/>
    <property type="match status" value="1"/>
</dbReference>
<dbReference type="CDD" id="cd16016">
    <property type="entry name" value="AP-SPAP"/>
    <property type="match status" value="1"/>
</dbReference>
<gene>
    <name evidence="7" type="ORF">GT360_21700</name>
</gene>
<keyword evidence="8" id="KW-1185">Reference proteome</keyword>
<dbReference type="RefSeq" id="WP_164651092.1">
    <property type="nucleotide sequence ID" value="NZ_CP047476.1"/>
</dbReference>